<dbReference type="Pfam" id="PF03848">
    <property type="entry name" value="TehB"/>
    <property type="match status" value="1"/>
</dbReference>
<feature type="domain" description="Tellurite resistance methyltransferase TehB-like" evidence="1">
    <location>
        <begin position="55"/>
        <end position="120"/>
    </location>
</feature>
<dbReference type="SUPFAM" id="SSF53335">
    <property type="entry name" value="S-adenosyl-L-methionine-dependent methyltransferases"/>
    <property type="match status" value="1"/>
</dbReference>
<evidence type="ECO:0000259" key="1">
    <source>
        <dbReference type="Pfam" id="PF03848"/>
    </source>
</evidence>
<dbReference type="Proteomes" id="UP000608754">
    <property type="component" value="Unassembled WGS sequence"/>
</dbReference>
<evidence type="ECO:0000313" key="2">
    <source>
        <dbReference type="EMBL" id="MBF0598265.1"/>
    </source>
</evidence>
<dbReference type="Gene3D" id="3.40.50.150">
    <property type="entry name" value="Vaccinia Virus protein VP39"/>
    <property type="match status" value="1"/>
</dbReference>
<dbReference type="InterPro" id="IPR015985">
    <property type="entry name" value="TehB-like_dom"/>
</dbReference>
<name>A0A8J7G9Z3_9FLAO</name>
<organism evidence="2 3">
    <name type="scientific">Faecalibacter rhinopitheci</name>
    <dbReference type="NCBI Taxonomy" id="2779678"/>
    <lineage>
        <taxon>Bacteria</taxon>
        <taxon>Pseudomonadati</taxon>
        <taxon>Bacteroidota</taxon>
        <taxon>Flavobacteriia</taxon>
        <taxon>Flavobacteriales</taxon>
        <taxon>Weeksellaceae</taxon>
        <taxon>Faecalibacter</taxon>
    </lineage>
</organism>
<keyword evidence="2" id="KW-0489">Methyltransferase</keyword>
<accession>A0A8J7G9Z3</accession>
<reference evidence="2" key="1">
    <citation type="submission" date="2020-10" db="EMBL/GenBank/DDBJ databases">
        <authorList>
            <person name="Lu T."/>
            <person name="Wang Q."/>
            <person name="Han X."/>
        </authorList>
    </citation>
    <scope>NUCLEOTIDE SEQUENCE</scope>
    <source>
        <strain evidence="2">WQ 117</strain>
    </source>
</reference>
<keyword evidence="3" id="KW-1185">Reference proteome</keyword>
<dbReference type="CDD" id="cd02440">
    <property type="entry name" value="AdoMet_MTases"/>
    <property type="match status" value="1"/>
</dbReference>
<dbReference type="AlphaFoldDB" id="A0A8J7G9Z3"/>
<dbReference type="EMBL" id="JADGIK010000011">
    <property type="protein sequence ID" value="MBF0598265.1"/>
    <property type="molecule type" value="Genomic_DNA"/>
</dbReference>
<gene>
    <name evidence="2" type="ORF">IM532_12580</name>
</gene>
<keyword evidence="2" id="KW-0808">Transferase</keyword>
<protein>
    <submittedName>
        <fullName evidence="2">Methyltransferase</fullName>
    </submittedName>
</protein>
<evidence type="ECO:0000313" key="3">
    <source>
        <dbReference type="Proteomes" id="UP000608754"/>
    </source>
</evidence>
<dbReference type="RefSeq" id="WP_194183851.1">
    <property type="nucleotide sequence ID" value="NZ_JADGIK010000011.1"/>
</dbReference>
<proteinExistence type="predicted"/>
<dbReference type="GO" id="GO:0032259">
    <property type="term" value="P:methylation"/>
    <property type="evidence" value="ECO:0007669"/>
    <property type="project" value="UniProtKB-KW"/>
</dbReference>
<comment type="caution">
    <text evidence="2">The sequence shown here is derived from an EMBL/GenBank/DDBJ whole genome shotgun (WGS) entry which is preliminary data.</text>
</comment>
<dbReference type="GO" id="GO:0008168">
    <property type="term" value="F:methyltransferase activity"/>
    <property type="evidence" value="ECO:0007669"/>
    <property type="project" value="UniProtKB-KW"/>
</dbReference>
<dbReference type="InterPro" id="IPR029063">
    <property type="entry name" value="SAM-dependent_MTases_sf"/>
</dbReference>
<sequence length="235" mass="26721">MKDLFGQAILDYQTENNSENLYTETSISELDVMPIDYLFRDFEEMPILEQQALNLTKGKTLDIGAGAGSHSLYLQEKGINVKAIDISPKAIETCELRGIKNVQTINMLDLNEDEKYDTILLLMNGTGIFQNLLLIGVYLEKLKKLLTANGQVLIDGTDILYMFDDDDDGGKWIPGDKDYYGEVDFTVHYKGMTDEPINWLYLDFDTLKNACEYHGLKCKRIVKDDDSYLAKITIN</sequence>